<protein>
    <submittedName>
        <fullName evidence="3">Uncharacterized protein</fullName>
    </submittedName>
</protein>
<feature type="signal peptide" evidence="2">
    <location>
        <begin position="1"/>
        <end position="21"/>
    </location>
</feature>
<feature type="chain" id="PRO_5021741407" evidence="2">
    <location>
        <begin position="22"/>
        <end position="187"/>
    </location>
</feature>
<accession>A0A538TFQ8</accession>
<gene>
    <name evidence="3" type="ORF">E6K78_11810</name>
</gene>
<sequence>MRHTFLLAAIALAAHTASLWASDLAAAARIRWVTSGSPSAPTVGYAVTILNDTLVARGEHDSADTALPLRSLASLELSRGRHNQSARYALVGACAGALTGAGAVWIVNAVVDETIHQFGVRSENRSKLSDYAPAMLVGAGVGTGVGAVLGAYRLGPERWETVPLAGGRFGAVIGTGPELRVGLTAHF</sequence>
<feature type="transmembrane region" description="Helical" evidence="1">
    <location>
        <begin position="131"/>
        <end position="152"/>
    </location>
</feature>
<evidence type="ECO:0000313" key="3">
    <source>
        <dbReference type="EMBL" id="TMQ62416.1"/>
    </source>
</evidence>
<keyword evidence="1" id="KW-0472">Membrane</keyword>
<organism evidence="3 4">
    <name type="scientific">Eiseniibacteriota bacterium</name>
    <dbReference type="NCBI Taxonomy" id="2212470"/>
    <lineage>
        <taxon>Bacteria</taxon>
        <taxon>Candidatus Eiseniibacteriota</taxon>
    </lineage>
</organism>
<comment type="caution">
    <text evidence="3">The sequence shown here is derived from an EMBL/GenBank/DDBJ whole genome shotgun (WGS) entry which is preliminary data.</text>
</comment>
<evidence type="ECO:0000313" key="4">
    <source>
        <dbReference type="Proteomes" id="UP000316609"/>
    </source>
</evidence>
<dbReference type="AlphaFoldDB" id="A0A538TFQ8"/>
<reference evidence="3 4" key="1">
    <citation type="journal article" date="2019" name="Nat. Microbiol.">
        <title>Mediterranean grassland soil C-N compound turnover is dependent on rainfall and depth, and is mediated by genomically divergent microorganisms.</title>
        <authorList>
            <person name="Diamond S."/>
            <person name="Andeer P.F."/>
            <person name="Li Z."/>
            <person name="Crits-Christoph A."/>
            <person name="Burstein D."/>
            <person name="Anantharaman K."/>
            <person name="Lane K.R."/>
            <person name="Thomas B.C."/>
            <person name="Pan C."/>
            <person name="Northen T.R."/>
            <person name="Banfield J.F."/>
        </authorList>
    </citation>
    <scope>NUCLEOTIDE SEQUENCE [LARGE SCALE GENOMIC DNA]</scope>
    <source>
        <strain evidence="3">WS_8</strain>
    </source>
</reference>
<evidence type="ECO:0000256" key="1">
    <source>
        <dbReference type="SAM" id="Phobius"/>
    </source>
</evidence>
<dbReference type="EMBL" id="VBOY01000138">
    <property type="protein sequence ID" value="TMQ62416.1"/>
    <property type="molecule type" value="Genomic_DNA"/>
</dbReference>
<keyword evidence="1" id="KW-1133">Transmembrane helix</keyword>
<keyword evidence="2" id="KW-0732">Signal</keyword>
<dbReference type="Proteomes" id="UP000316609">
    <property type="component" value="Unassembled WGS sequence"/>
</dbReference>
<evidence type="ECO:0000256" key="2">
    <source>
        <dbReference type="SAM" id="SignalP"/>
    </source>
</evidence>
<proteinExistence type="predicted"/>
<name>A0A538TFQ8_UNCEI</name>
<keyword evidence="1" id="KW-0812">Transmembrane</keyword>
<feature type="transmembrane region" description="Helical" evidence="1">
    <location>
        <begin position="88"/>
        <end position="111"/>
    </location>
</feature>